<keyword evidence="5" id="KW-1185">Reference proteome</keyword>
<feature type="region of interest" description="Disordered" evidence="2">
    <location>
        <begin position="153"/>
        <end position="180"/>
    </location>
</feature>
<keyword evidence="1" id="KW-0732">Signal</keyword>
<reference evidence="4" key="1">
    <citation type="submission" date="2025-08" db="UniProtKB">
        <authorList>
            <consortium name="Ensembl"/>
        </authorList>
    </citation>
    <scope>IDENTIFICATION</scope>
</reference>
<dbReference type="GO" id="GO:0007155">
    <property type="term" value="P:cell adhesion"/>
    <property type="evidence" value="ECO:0007669"/>
    <property type="project" value="TreeGrafter"/>
</dbReference>
<dbReference type="PANTHER" id="PTHR11348:SF4">
    <property type="entry name" value="CCN FAMILY MEMBER 4"/>
    <property type="match status" value="1"/>
</dbReference>
<dbReference type="PANTHER" id="PTHR11348">
    <property type="entry name" value="CONNECTIVE TISSUE GROWTH FACTOR-RELATED"/>
    <property type="match status" value="1"/>
</dbReference>
<feature type="compositionally biased region" description="Polar residues" evidence="2">
    <location>
        <begin position="162"/>
        <end position="180"/>
    </location>
</feature>
<evidence type="ECO:0000313" key="4">
    <source>
        <dbReference type="Ensembl" id="ENSSRHP00000074093.1"/>
    </source>
</evidence>
<feature type="domain" description="VWFC" evidence="3">
    <location>
        <begin position="78"/>
        <end position="143"/>
    </location>
</feature>
<organism evidence="4 5">
    <name type="scientific">Sinocyclocheilus rhinocerous</name>
    <dbReference type="NCBI Taxonomy" id="307959"/>
    <lineage>
        <taxon>Eukaryota</taxon>
        <taxon>Metazoa</taxon>
        <taxon>Chordata</taxon>
        <taxon>Craniata</taxon>
        <taxon>Vertebrata</taxon>
        <taxon>Euteleostomi</taxon>
        <taxon>Actinopterygii</taxon>
        <taxon>Neopterygii</taxon>
        <taxon>Teleostei</taxon>
        <taxon>Ostariophysi</taxon>
        <taxon>Cypriniformes</taxon>
        <taxon>Cyprinidae</taxon>
        <taxon>Cyprininae</taxon>
        <taxon>Sinocyclocheilus</taxon>
    </lineage>
</organism>
<dbReference type="SMART" id="SM00214">
    <property type="entry name" value="VWC"/>
    <property type="match status" value="1"/>
</dbReference>
<dbReference type="GO" id="GO:0007165">
    <property type="term" value="P:signal transduction"/>
    <property type="evidence" value="ECO:0007669"/>
    <property type="project" value="TreeGrafter"/>
</dbReference>
<dbReference type="Pfam" id="PF00093">
    <property type="entry name" value="VWC"/>
    <property type="match status" value="1"/>
</dbReference>
<proteinExistence type="predicted"/>
<accession>A0A673LD72</accession>
<evidence type="ECO:0000256" key="2">
    <source>
        <dbReference type="SAM" id="MobiDB-lite"/>
    </source>
</evidence>
<dbReference type="GO" id="GO:0005178">
    <property type="term" value="F:integrin binding"/>
    <property type="evidence" value="ECO:0007669"/>
    <property type="project" value="TreeGrafter"/>
</dbReference>
<evidence type="ECO:0000313" key="5">
    <source>
        <dbReference type="Proteomes" id="UP000472270"/>
    </source>
</evidence>
<protein>
    <submittedName>
        <fullName evidence="4">Cellular communication network factor 4a</fullName>
    </submittedName>
</protein>
<dbReference type="PROSITE" id="PS01208">
    <property type="entry name" value="VWFC_1"/>
    <property type="match status" value="1"/>
</dbReference>
<dbReference type="Proteomes" id="UP000472270">
    <property type="component" value="Unassembled WGS sequence"/>
</dbReference>
<dbReference type="AlphaFoldDB" id="A0A673LD72"/>
<evidence type="ECO:0000256" key="1">
    <source>
        <dbReference type="ARBA" id="ARBA00022729"/>
    </source>
</evidence>
<reference evidence="4" key="2">
    <citation type="submission" date="2025-09" db="UniProtKB">
        <authorList>
            <consortium name="Ensembl"/>
        </authorList>
    </citation>
    <scope>IDENTIFICATION</scope>
</reference>
<dbReference type="Gene3D" id="2.10.70.10">
    <property type="entry name" value="Complement Module, domain 1"/>
    <property type="match status" value="1"/>
</dbReference>
<dbReference type="InterPro" id="IPR001007">
    <property type="entry name" value="VWF_dom"/>
</dbReference>
<dbReference type="PROSITE" id="PS50184">
    <property type="entry name" value="VWFC_2"/>
    <property type="match status" value="1"/>
</dbReference>
<dbReference type="GO" id="GO:0031012">
    <property type="term" value="C:extracellular matrix"/>
    <property type="evidence" value="ECO:0007669"/>
    <property type="project" value="TreeGrafter"/>
</dbReference>
<dbReference type="InterPro" id="IPR050941">
    <property type="entry name" value="CCN"/>
</dbReference>
<sequence length="180" mass="20298">MNDSFGLHRIFSGICDITNTDEWDETWLSCTREGNKCYHYVGDTEYVTSHTFLGIVSSMYLMNLTRFALCCYPDLPGTGCEHNGVIYRNGQSFQPNCKYQCLCVNGAIGCVSLCNESQPPRVWCQNPRRVKLPGRCCEQWICDESRRGRKTAPRHTMAGISSGVSQTSHKISGNSFWADN</sequence>
<dbReference type="GO" id="GO:0005615">
    <property type="term" value="C:extracellular space"/>
    <property type="evidence" value="ECO:0007669"/>
    <property type="project" value="TreeGrafter"/>
</dbReference>
<dbReference type="GO" id="GO:0008201">
    <property type="term" value="F:heparin binding"/>
    <property type="evidence" value="ECO:0007669"/>
    <property type="project" value="TreeGrafter"/>
</dbReference>
<dbReference type="Ensembl" id="ENSSRHT00000076115.1">
    <property type="protein sequence ID" value="ENSSRHP00000074093.1"/>
    <property type="gene ID" value="ENSSRHG00000036807.1"/>
</dbReference>
<name>A0A673LD72_9TELE</name>
<dbReference type="GO" id="GO:0045597">
    <property type="term" value="P:positive regulation of cell differentiation"/>
    <property type="evidence" value="ECO:0007669"/>
    <property type="project" value="TreeGrafter"/>
</dbReference>
<evidence type="ECO:0000259" key="3">
    <source>
        <dbReference type="PROSITE" id="PS50184"/>
    </source>
</evidence>
<dbReference type="SUPFAM" id="SSF57603">
    <property type="entry name" value="FnI-like domain"/>
    <property type="match status" value="1"/>
</dbReference>